<keyword evidence="3" id="KW-1185">Reference proteome</keyword>
<dbReference type="Proteomes" id="UP000094256">
    <property type="component" value="Chromosome"/>
</dbReference>
<evidence type="ECO:0000313" key="3">
    <source>
        <dbReference type="Proteomes" id="UP000094256"/>
    </source>
</evidence>
<evidence type="ECO:0000313" key="2">
    <source>
        <dbReference type="EMBL" id="AOH85601.1"/>
    </source>
</evidence>
<dbReference type="RefSeq" id="WP_069206137.1">
    <property type="nucleotide sequence ID" value="NZ_CP014168.1"/>
</dbReference>
<dbReference type="STRING" id="1560345.AWL63_18330"/>
<accession>A0A1B3ZDT8</accession>
<evidence type="ECO:0000256" key="1">
    <source>
        <dbReference type="SAM" id="MobiDB-lite"/>
    </source>
</evidence>
<gene>
    <name evidence="2" type="ORF">AWL63_18330</name>
</gene>
<proteinExistence type="predicted"/>
<reference evidence="2 3" key="1">
    <citation type="submission" date="2016-01" db="EMBL/GenBank/DDBJ databases">
        <title>Complete genome and mega plasmid sequence of Sphingomonas panacis DCY99 elicits systemic resistance in rice to Xanthomonas oryzae.</title>
        <authorList>
            <person name="Kim Y.J."/>
            <person name="Yang D.C."/>
            <person name="Sing P."/>
        </authorList>
    </citation>
    <scope>NUCLEOTIDE SEQUENCE [LARGE SCALE GENOMIC DNA]</scope>
    <source>
        <strain evidence="2 3">DCY99</strain>
    </source>
</reference>
<feature type="region of interest" description="Disordered" evidence="1">
    <location>
        <begin position="131"/>
        <end position="154"/>
    </location>
</feature>
<organism evidence="2 3">
    <name type="scientific">Sphingomonas panacis</name>
    <dbReference type="NCBI Taxonomy" id="1560345"/>
    <lineage>
        <taxon>Bacteria</taxon>
        <taxon>Pseudomonadati</taxon>
        <taxon>Pseudomonadota</taxon>
        <taxon>Alphaproteobacteria</taxon>
        <taxon>Sphingomonadales</taxon>
        <taxon>Sphingomonadaceae</taxon>
        <taxon>Sphingomonas</taxon>
    </lineage>
</organism>
<name>A0A1B3ZDT8_9SPHN</name>
<dbReference type="KEGG" id="span:AWL63_18330"/>
<dbReference type="AlphaFoldDB" id="A0A1B3ZDT8"/>
<dbReference type="OrthoDB" id="8243488at2"/>
<sequence>MKPAIRIKATDQHGNIAYIHRDSDRSFRCTLASGLPASFFYAGILPDEMACRFALDSCTTSKQALAIVQSHGSATHIYEMLGVPDASIEPLTALRALEAEVQRLKALLPQVSEHLDDHVIDMARATLAQGSGNDIPARATVPASSDPDQDSEPPQLYLRLYHGRRDPAEQLEDWGSEGPIIGPLAFVQTTYMCDVKFAAAPEVMDRFFPTVMAGWRERGLSNADGPLCDWQFSVTSDLIDYDGVYYGDWTVFLANPTDIERERTISQGVG</sequence>
<dbReference type="EMBL" id="CP014168">
    <property type="protein sequence ID" value="AOH85601.1"/>
    <property type="molecule type" value="Genomic_DNA"/>
</dbReference>
<protein>
    <submittedName>
        <fullName evidence="2">Uncharacterized protein</fullName>
    </submittedName>
</protein>